<organism evidence="10 11">
    <name type="scientific">Armillaria gallica</name>
    <name type="common">Bulbous honey fungus</name>
    <name type="synonym">Armillaria bulbosa</name>
    <dbReference type="NCBI Taxonomy" id="47427"/>
    <lineage>
        <taxon>Eukaryota</taxon>
        <taxon>Fungi</taxon>
        <taxon>Dikarya</taxon>
        <taxon>Basidiomycota</taxon>
        <taxon>Agaricomycotina</taxon>
        <taxon>Agaricomycetes</taxon>
        <taxon>Agaricomycetidae</taxon>
        <taxon>Agaricales</taxon>
        <taxon>Marasmiineae</taxon>
        <taxon>Physalacriaceae</taxon>
        <taxon>Armillaria</taxon>
    </lineage>
</organism>
<dbReference type="InterPro" id="IPR001214">
    <property type="entry name" value="SET_dom"/>
</dbReference>
<evidence type="ECO:0000256" key="5">
    <source>
        <dbReference type="ARBA" id="ARBA00023163"/>
    </source>
</evidence>
<evidence type="ECO:0000313" key="11">
    <source>
        <dbReference type="Proteomes" id="UP000217790"/>
    </source>
</evidence>
<feature type="compositionally biased region" description="Acidic residues" evidence="7">
    <location>
        <begin position="636"/>
        <end position="649"/>
    </location>
</feature>
<dbReference type="GO" id="GO:0005634">
    <property type="term" value="C:nucleus"/>
    <property type="evidence" value="ECO:0007669"/>
    <property type="project" value="TreeGrafter"/>
</dbReference>
<evidence type="ECO:0000256" key="3">
    <source>
        <dbReference type="ARBA" id="ARBA00022691"/>
    </source>
</evidence>
<dbReference type="InterPro" id="IPR046341">
    <property type="entry name" value="SET_dom_sf"/>
</dbReference>
<evidence type="ECO:0000313" key="10">
    <source>
        <dbReference type="EMBL" id="PBL00258.1"/>
    </source>
</evidence>
<dbReference type="SUPFAM" id="SSF82199">
    <property type="entry name" value="SET domain"/>
    <property type="match status" value="1"/>
</dbReference>
<dbReference type="Pfam" id="PF18264">
    <property type="entry name" value="preSET_CXC"/>
    <property type="match status" value="1"/>
</dbReference>
<keyword evidence="4" id="KW-0805">Transcription regulation</keyword>
<dbReference type="GO" id="GO:0140951">
    <property type="term" value="F:histone H3K27 trimethyltransferase activity"/>
    <property type="evidence" value="ECO:0007669"/>
    <property type="project" value="UniProtKB-EC"/>
</dbReference>
<evidence type="ECO:0000256" key="6">
    <source>
        <dbReference type="ARBA" id="ARBA00048568"/>
    </source>
</evidence>
<dbReference type="Pfam" id="PF00856">
    <property type="entry name" value="SET"/>
    <property type="match status" value="1"/>
</dbReference>
<sequence length="649" mass="74417">MDDRLDAALSVYKQVFDEFYAWEQDDTRTYIQYLIADAQSDDGEQWGDDFFKADDHLSSMMVEDDDDDDHSFLIRSFDLDGSIRDHYKIPCVEIQVRIPLEFQHPLKYEMCTPDSRNGQSTSFDSDEVLCFIPYADDEAFPLEEFLNPENLKPFRNFAWQTEDFKDPDVDVIELEVARRLHYGDLRLSLSTIDTLGILHSKVGAPGSSGLLWEAAQRDILFWPGSALTDLPTLSLGRLSDKDNIHHDISLSNSRFCSHINCLVMNCRVHSYTVPPREVPKPSLTKAGFKLKDGEPCGELCFRSFDETQDGVMEGVHWDDPDDVEFLESVLKIDADMSPCALAVICRKPCLEVFIYRTRMFPDERILKEQIIEEKRRHGPLLFVDDGNAGNFTPLPPCSHNGPCDQTSECQCHLKSHHCQRNCRCSLKCPRRRKGCKCSHELVMDHCLTADCPCIEAGRECDPELCIKCDARGAKHRNKCQNMRIQRNQNQNIKIQPTKPAKYGLGAFATRELRAWTYIGEYVGEIRNLGSEESSHRSNILNKYTGLNYNFELNSSLTLDASRRGNETRYLNHSDKPNCDVLVKNVNDEHRILIFTCENVDKGEELFLDYGPRYWQQYGNNPSSPEDPGEEDRHDGEVEEIPGEDDLEYI</sequence>
<gene>
    <name evidence="10" type="ORF">ARMGADRAFT_1006487</name>
</gene>
<dbReference type="PROSITE" id="PS51633">
    <property type="entry name" value="CXC"/>
    <property type="match status" value="1"/>
</dbReference>
<feature type="domain" description="CXC" evidence="9">
    <location>
        <begin position="377"/>
        <end position="485"/>
    </location>
</feature>
<dbReference type="SMART" id="SM00317">
    <property type="entry name" value="SET"/>
    <property type="match status" value="1"/>
</dbReference>
<dbReference type="InterPro" id="IPR041355">
    <property type="entry name" value="Pre-SET_CXC"/>
</dbReference>
<reference evidence="11" key="1">
    <citation type="journal article" date="2017" name="Nat. Ecol. Evol.">
        <title>Genome expansion and lineage-specific genetic innovations in the forest pathogenic fungi Armillaria.</title>
        <authorList>
            <person name="Sipos G."/>
            <person name="Prasanna A.N."/>
            <person name="Walter M.C."/>
            <person name="O'Connor E."/>
            <person name="Balint B."/>
            <person name="Krizsan K."/>
            <person name="Kiss B."/>
            <person name="Hess J."/>
            <person name="Varga T."/>
            <person name="Slot J."/>
            <person name="Riley R."/>
            <person name="Boka B."/>
            <person name="Rigling D."/>
            <person name="Barry K."/>
            <person name="Lee J."/>
            <person name="Mihaltcheva S."/>
            <person name="LaButti K."/>
            <person name="Lipzen A."/>
            <person name="Waldron R."/>
            <person name="Moloney N.M."/>
            <person name="Sperisen C."/>
            <person name="Kredics L."/>
            <person name="Vagvoelgyi C."/>
            <person name="Patrignani A."/>
            <person name="Fitzpatrick D."/>
            <person name="Nagy I."/>
            <person name="Doyle S."/>
            <person name="Anderson J.B."/>
            <person name="Grigoriev I.V."/>
            <person name="Gueldener U."/>
            <person name="Muensterkoetter M."/>
            <person name="Nagy L.G."/>
        </authorList>
    </citation>
    <scope>NUCLEOTIDE SEQUENCE [LARGE SCALE GENOMIC DNA]</scope>
    <source>
        <strain evidence="11">Ar21-2</strain>
    </source>
</reference>
<dbReference type="AlphaFoldDB" id="A0A2H3EGN7"/>
<dbReference type="GO" id="GO:0031507">
    <property type="term" value="P:heterochromatin formation"/>
    <property type="evidence" value="ECO:0007669"/>
    <property type="project" value="TreeGrafter"/>
</dbReference>
<keyword evidence="11" id="KW-1185">Reference proteome</keyword>
<dbReference type="InterPro" id="IPR026489">
    <property type="entry name" value="CXC_dom"/>
</dbReference>
<comment type="catalytic activity">
    <reaction evidence="6">
        <text>L-lysyl(27)-[histone H3] + 3 S-adenosyl-L-methionine = N(6),N(6),N(6)-trimethyl-L-lysyl(27)-[histone H3] + 3 S-adenosyl-L-homocysteine + 3 H(+)</text>
        <dbReference type="Rhea" id="RHEA:60292"/>
        <dbReference type="Rhea" id="RHEA-COMP:15535"/>
        <dbReference type="Rhea" id="RHEA-COMP:15548"/>
        <dbReference type="ChEBI" id="CHEBI:15378"/>
        <dbReference type="ChEBI" id="CHEBI:29969"/>
        <dbReference type="ChEBI" id="CHEBI:57856"/>
        <dbReference type="ChEBI" id="CHEBI:59789"/>
        <dbReference type="ChEBI" id="CHEBI:61961"/>
        <dbReference type="EC" id="2.1.1.356"/>
    </reaction>
</comment>
<dbReference type="GO" id="GO:0032259">
    <property type="term" value="P:methylation"/>
    <property type="evidence" value="ECO:0007669"/>
    <property type="project" value="UniProtKB-KW"/>
</dbReference>
<protein>
    <submittedName>
        <fullName evidence="10">SET domain-containing protein</fullName>
    </submittedName>
</protein>
<dbReference type="InterPro" id="IPR033467">
    <property type="entry name" value="Tesmin/TSO1-like_CXC"/>
</dbReference>
<dbReference type="OrthoDB" id="6141102at2759"/>
<proteinExistence type="predicted"/>
<evidence type="ECO:0000256" key="2">
    <source>
        <dbReference type="ARBA" id="ARBA00022679"/>
    </source>
</evidence>
<evidence type="ECO:0000256" key="1">
    <source>
        <dbReference type="ARBA" id="ARBA00022603"/>
    </source>
</evidence>
<dbReference type="EMBL" id="KZ293646">
    <property type="protein sequence ID" value="PBL00258.1"/>
    <property type="molecule type" value="Genomic_DNA"/>
</dbReference>
<dbReference type="OMA" id="HWEDEAD"/>
<evidence type="ECO:0000259" key="9">
    <source>
        <dbReference type="PROSITE" id="PS51633"/>
    </source>
</evidence>
<keyword evidence="1" id="KW-0489">Methyltransferase</keyword>
<keyword evidence="3" id="KW-0949">S-adenosyl-L-methionine</keyword>
<keyword evidence="5" id="KW-0804">Transcription</keyword>
<accession>A0A2H3EGN7</accession>
<name>A0A2H3EGN7_ARMGA</name>
<dbReference type="PANTHER" id="PTHR45747">
    <property type="entry name" value="HISTONE-LYSINE N-METHYLTRANSFERASE E(Z)"/>
    <property type="match status" value="1"/>
</dbReference>
<dbReference type="PANTHER" id="PTHR45747:SF4">
    <property type="entry name" value="HISTONE-LYSINE N-METHYLTRANSFERASE E(Z)"/>
    <property type="match status" value="1"/>
</dbReference>
<dbReference type="SMART" id="SM01114">
    <property type="entry name" value="CXC"/>
    <property type="match status" value="1"/>
</dbReference>
<dbReference type="GO" id="GO:0003682">
    <property type="term" value="F:chromatin binding"/>
    <property type="evidence" value="ECO:0007669"/>
    <property type="project" value="TreeGrafter"/>
</dbReference>
<dbReference type="Gene3D" id="2.170.270.10">
    <property type="entry name" value="SET domain"/>
    <property type="match status" value="1"/>
</dbReference>
<keyword evidence="2" id="KW-0808">Transferase</keyword>
<evidence type="ECO:0000256" key="4">
    <source>
        <dbReference type="ARBA" id="ARBA00023015"/>
    </source>
</evidence>
<feature type="domain" description="SET" evidence="8">
    <location>
        <begin position="490"/>
        <end position="610"/>
    </location>
</feature>
<dbReference type="STRING" id="47427.A0A2H3EGN7"/>
<evidence type="ECO:0000259" key="8">
    <source>
        <dbReference type="PROSITE" id="PS50280"/>
    </source>
</evidence>
<dbReference type="PROSITE" id="PS50280">
    <property type="entry name" value="SET"/>
    <property type="match status" value="1"/>
</dbReference>
<feature type="region of interest" description="Disordered" evidence="7">
    <location>
        <begin position="616"/>
        <end position="649"/>
    </location>
</feature>
<dbReference type="InterPro" id="IPR045318">
    <property type="entry name" value="EZH1/2-like"/>
</dbReference>
<dbReference type="Proteomes" id="UP000217790">
    <property type="component" value="Unassembled WGS sequence"/>
</dbReference>
<evidence type="ECO:0000256" key="7">
    <source>
        <dbReference type="SAM" id="MobiDB-lite"/>
    </source>
</evidence>
<dbReference type="InParanoid" id="A0A2H3EGN7"/>